<evidence type="ECO:0000256" key="2">
    <source>
        <dbReference type="SAM" id="SignalP"/>
    </source>
</evidence>
<gene>
    <name evidence="4" type="primary">LOC114448939</name>
</gene>
<feature type="signal peptide" evidence="2">
    <location>
        <begin position="1"/>
        <end position="20"/>
    </location>
</feature>
<organism evidence="3 4">
    <name type="scientific">Parambassis ranga</name>
    <name type="common">Indian glassy fish</name>
    <dbReference type="NCBI Taxonomy" id="210632"/>
    <lineage>
        <taxon>Eukaryota</taxon>
        <taxon>Metazoa</taxon>
        <taxon>Chordata</taxon>
        <taxon>Craniata</taxon>
        <taxon>Vertebrata</taxon>
        <taxon>Euteleostomi</taxon>
        <taxon>Actinopterygii</taxon>
        <taxon>Neopterygii</taxon>
        <taxon>Teleostei</taxon>
        <taxon>Neoteleostei</taxon>
        <taxon>Acanthomorphata</taxon>
        <taxon>Ovalentaria</taxon>
        <taxon>Ambassidae</taxon>
        <taxon>Parambassis</taxon>
    </lineage>
</organism>
<reference evidence="4" key="1">
    <citation type="submission" date="2025-08" db="UniProtKB">
        <authorList>
            <consortium name="RefSeq"/>
        </authorList>
    </citation>
    <scope>IDENTIFICATION</scope>
</reference>
<evidence type="ECO:0000256" key="1">
    <source>
        <dbReference type="SAM" id="MobiDB-lite"/>
    </source>
</evidence>
<evidence type="ECO:0000313" key="3">
    <source>
        <dbReference type="Proteomes" id="UP000515145"/>
    </source>
</evidence>
<keyword evidence="2" id="KW-0732">Signal</keyword>
<dbReference type="RefSeq" id="XP_028281996.1">
    <property type="nucleotide sequence ID" value="XM_028426195.1"/>
</dbReference>
<sequence length="273" mass="30046">MCRVPLMVFLSFIVLHSVSAGGAYCAKTARARAAALGLAYPGVNGAPDLFGPAGDLERAEPERYMASYRQPGGSPFDYTVHKQAQPRRSDRLPLSHATYKPGHSRLFTSDQMLSFPRGYSVNNRKSSFEEVKHIALPTPVEAFGQSDLVSRYPEGHTKPLSFVYNEHNLVVDESAPNRRGMSLTGLPQPQSKGHGADQRGRGRDVAVLGSSRINNRGRARPMTRQGPASGSWERIRLPGHLAQHLGRNPNVKHFVYGSPVVRYLMKPNHVQLG</sequence>
<dbReference type="Proteomes" id="UP000515145">
    <property type="component" value="Chromosome 16"/>
</dbReference>
<dbReference type="OrthoDB" id="8546171at2759"/>
<accession>A0A6P7K2P9</accession>
<feature type="region of interest" description="Disordered" evidence="1">
    <location>
        <begin position="173"/>
        <end position="204"/>
    </location>
</feature>
<feature type="compositionally biased region" description="Basic and acidic residues" evidence="1">
    <location>
        <begin position="194"/>
        <end position="204"/>
    </location>
</feature>
<proteinExistence type="predicted"/>
<evidence type="ECO:0000313" key="4">
    <source>
        <dbReference type="RefSeq" id="XP_028281996.1"/>
    </source>
</evidence>
<protein>
    <submittedName>
        <fullName evidence="4">Uncharacterized protein LOC114448939</fullName>
    </submittedName>
</protein>
<dbReference type="GeneID" id="114448939"/>
<name>A0A6P7K2P9_9TELE</name>
<dbReference type="AlphaFoldDB" id="A0A6P7K2P9"/>
<feature type="chain" id="PRO_5028282224" evidence="2">
    <location>
        <begin position="21"/>
        <end position="273"/>
    </location>
</feature>
<keyword evidence="3" id="KW-1185">Reference proteome</keyword>
<dbReference type="InParanoid" id="A0A6P7K2P9"/>